<organism evidence="2 3">
    <name type="scientific">Anas platyrhynchos</name>
    <name type="common">Mallard</name>
    <name type="synonym">Anas boschas</name>
    <dbReference type="NCBI Taxonomy" id="8839"/>
    <lineage>
        <taxon>Eukaryota</taxon>
        <taxon>Metazoa</taxon>
        <taxon>Chordata</taxon>
        <taxon>Craniata</taxon>
        <taxon>Vertebrata</taxon>
        <taxon>Euteleostomi</taxon>
        <taxon>Archelosauria</taxon>
        <taxon>Archosauria</taxon>
        <taxon>Dinosauria</taxon>
        <taxon>Saurischia</taxon>
        <taxon>Theropoda</taxon>
        <taxon>Coelurosauria</taxon>
        <taxon>Aves</taxon>
        <taxon>Neognathae</taxon>
        <taxon>Galloanserae</taxon>
        <taxon>Anseriformes</taxon>
        <taxon>Anatidae</taxon>
        <taxon>Anatinae</taxon>
        <taxon>Anas</taxon>
    </lineage>
</organism>
<dbReference type="Proteomes" id="UP000296049">
    <property type="component" value="Unassembled WGS sequence"/>
</dbReference>
<name>R0KVZ2_ANAPL</name>
<gene>
    <name evidence="2" type="ORF">Anapl_04955</name>
</gene>
<keyword evidence="3" id="KW-1185">Reference proteome</keyword>
<evidence type="ECO:0000313" key="3">
    <source>
        <dbReference type="Proteomes" id="UP000296049"/>
    </source>
</evidence>
<sequence length="56" mass="6099">MEFVAQTRELAGHSFSLMLEHICTPEDLADTQPDRRQTQEPAGTVLASVSGTLTPN</sequence>
<evidence type="ECO:0000313" key="2">
    <source>
        <dbReference type="EMBL" id="EOA97433.1"/>
    </source>
</evidence>
<feature type="compositionally biased region" description="Polar residues" evidence="1">
    <location>
        <begin position="47"/>
        <end position="56"/>
    </location>
</feature>
<accession>R0KVZ2</accession>
<dbReference type="EMBL" id="KB743686">
    <property type="protein sequence ID" value="EOA97433.1"/>
    <property type="molecule type" value="Genomic_DNA"/>
</dbReference>
<feature type="region of interest" description="Disordered" evidence="1">
    <location>
        <begin position="28"/>
        <end position="56"/>
    </location>
</feature>
<reference evidence="3" key="1">
    <citation type="journal article" date="2013" name="Nat. Genet.">
        <title>The duck genome and transcriptome provide insight into an avian influenza virus reservoir species.</title>
        <authorList>
            <person name="Huang Y."/>
            <person name="Li Y."/>
            <person name="Burt D.W."/>
            <person name="Chen H."/>
            <person name="Zhang Y."/>
            <person name="Qian W."/>
            <person name="Kim H."/>
            <person name="Gan S."/>
            <person name="Zhao Y."/>
            <person name="Li J."/>
            <person name="Yi K."/>
            <person name="Feng H."/>
            <person name="Zhu P."/>
            <person name="Li B."/>
            <person name="Liu Q."/>
            <person name="Fairley S."/>
            <person name="Magor K.E."/>
            <person name="Du Z."/>
            <person name="Hu X."/>
            <person name="Goodman L."/>
            <person name="Tafer H."/>
            <person name="Vignal A."/>
            <person name="Lee T."/>
            <person name="Kim K.W."/>
            <person name="Sheng Z."/>
            <person name="An Y."/>
            <person name="Searle S."/>
            <person name="Herrero J."/>
            <person name="Groenen M.A."/>
            <person name="Crooijmans R.P."/>
            <person name="Faraut T."/>
            <person name="Cai Q."/>
            <person name="Webster R.G."/>
            <person name="Aldridge J.R."/>
            <person name="Warren W.C."/>
            <person name="Bartschat S."/>
            <person name="Kehr S."/>
            <person name="Marz M."/>
            <person name="Stadler P.F."/>
            <person name="Smith J."/>
            <person name="Kraus R.H."/>
            <person name="Zhao Y."/>
            <person name="Ren L."/>
            <person name="Fei J."/>
            <person name="Morisson M."/>
            <person name="Kaiser P."/>
            <person name="Griffin D.K."/>
            <person name="Rao M."/>
            <person name="Pitel F."/>
            <person name="Wang J."/>
            <person name="Li N."/>
        </authorList>
    </citation>
    <scope>NUCLEOTIDE SEQUENCE [LARGE SCALE GENOMIC DNA]</scope>
</reference>
<proteinExistence type="predicted"/>
<dbReference type="AlphaFoldDB" id="R0KVZ2"/>
<evidence type="ECO:0000256" key="1">
    <source>
        <dbReference type="SAM" id="MobiDB-lite"/>
    </source>
</evidence>
<protein>
    <submittedName>
        <fullName evidence="2">Uncharacterized protein</fullName>
    </submittedName>
</protein>